<keyword evidence="1" id="KW-1133">Transmembrane helix</keyword>
<evidence type="ECO:0000313" key="3">
    <source>
        <dbReference type="Proteomes" id="UP000179786"/>
    </source>
</evidence>
<dbReference type="RefSeq" id="WP_070982842.1">
    <property type="nucleotide sequence ID" value="NZ_MKJU01000004.1"/>
</dbReference>
<keyword evidence="3" id="KW-1185">Reference proteome</keyword>
<organism evidence="2 3">
    <name type="scientific">Pseudoalteromonas amylolytica</name>
    <dbReference type="NCBI Taxonomy" id="1859457"/>
    <lineage>
        <taxon>Bacteria</taxon>
        <taxon>Pseudomonadati</taxon>
        <taxon>Pseudomonadota</taxon>
        <taxon>Gammaproteobacteria</taxon>
        <taxon>Alteromonadales</taxon>
        <taxon>Pseudoalteromonadaceae</taxon>
        <taxon>Pseudoalteromonas</taxon>
    </lineage>
</organism>
<accession>A0A1S1MW80</accession>
<dbReference type="AlphaFoldDB" id="A0A1S1MW80"/>
<gene>
    <name evidence="2" type="ORF">BET10_02200</name>
</gene>
<comment type="caution">
    <text evidence="2">The sequence shown here is derived from an EMBL/GenBank/DDBJ whole genome shotgun (WGS) entry which is preliminary data.</text>
</comment>
<feature type="transmembrane region" description="Helical" evidence="1">
    <location>
        <begin position="35"/>
        <end position="56"/>
    </location>
</feature>
<proteinExistence type="predicted"/>
<keyword evidence="1" id="KW-0472">Membrane</keyword>
<evidence type="ECO:0000256" key="1">
    <source>
        <dbReference type="SAM" id="Phobius"/>
    </source>
</evidence>
<evidence type="ECO:0000313" key="2">
    <source>
        <dbReference type="EMBL" id="OHU93137.1"/>
    </source>
</evidence>
<keyword evidence="1" id="KW-0812">Transmembrane</keyword>
<feature type="transmembrane region" description="Helical" evidence="1">
    <location>
        <begin position="12"/>
        <end position="29"/>
    </location>
</feature>
<name>A0A1S1MW80_9GAMM</name>
<protein>
    <submittedName>
        <fullName evidence="2">Uncharacterized protein</fullName>
    </submittedName>
</protein>
<dbReference type="EMBL" id="MKJU01000004">
    <property type="protein sequence ID" value="OHU93137.1"/>
    <property type="molecule type" value="Genomic_DNA"/>
</dbReference>
<reference evidence="2 3" key="1">
    <citation type="submission" date="2016-09" db="EMBL/GenBank/DDBJ databases">
        <title>Pseudoalteromonas amylolytica sp. nov., isolated from the surface seawater.</title>
        <authorList>
            <person name="Wu Y.-H."/>
            <person name="Cheng H."/>
            <person name="Jin X.-B."/>
            <person name="Wang C.-S."/>
            <person name="Xu X.-W."/>
        </authorList>
    </citation>
    <scope>NUCLEOTIDE SEQUENCE [LARGE SCALE GENOMIC DNA]</scope>
    <source>
        <strain evidence="2 3">JW1</strain>
    </source>
</reference>
<sequence length="131" mass="14511">MRTVDLAVNWRLYGVFLVLSLGLFTLSSIPVAGTITLSVLCYGLLGASLVSLILALSDKRFVHIDKAGVSYSFGFGTHYIHSEDIISIKRKRAYLLTVVQIQIKAGVMKSFYCWDLSDSDFSRAEQLLASK</sequence>
<dbReference type="Proteomes" id="UP000179786">
    <property type="component" value="Unassembled WGS sequence"/>
</dbReference>
<dbReference type="OrthoDB" id="6291807at2"/>